<dbReference type="AlphaFoldDB" id="U1FN82"/>
<dbReference type="NCBIfam" id="TIGR01312">
    <property type="entry name" value="XylB"/>
    <property type="match status" value="1"/>
</dbReference>
<dbReference type="STRING" id="1125725.HMPREF1325_2179"/>
<dbReference type="PANTHER" id="PTHR43095">
    <property type="entry name" value="SUGAR KINASE"/>
    <property type="match status" value="1"/>
</dbReference>
<dbReference type="OrthoDB" id="9805576at2"/>
<dbReference type="eggNOG" id="COG1070">
    <property type="taxonomic scope" value="Bacteria"/>
</dbReference>
<dbReference type="Pfam" id="PF02782">
    <property type="entry name" value="FGGY_C"/>
    <property type="match status" value="1"/>
</dbReference>
<comment type="similarity">
    <text evidence="1 6">Belongs to the FGGY kinase family.</text>
</comment>
<feature type="domain" description="Carbohydrate kinase FGGY C-terminal" evidence="8">
    <location>
        <begin position="316"/>
        <end position="441"/>
    </location>
</feature>
<dbReference type="InterPro" id="IPR006000">
    <property type="entry name" value="Xylulokinase"/>
</dbReference>
<sequence length="494" mass="53828">MYFLGIDCGTQGTKVVIFDSEKGTVLSKGYARHDIIADDCGVREQNAIWWIDALKDAVHQALAQGNIDGKKIVACAVSGQQHGLVLLNKNGDVIRNVKLWNDTSTASFNDKIIDEIGSTDAVRAEIGTSFPVGFTASKIRYVCEQEPAVWEQAEHVLLPHDYINYYLTGKYATESSEASGTGYYDVVHKCYSEKMMNAVDPTGKLVRCIPPVIPWNEPLGKITARAASDLGLSTDTIVAVGGGDNTMGAVGTSAVVPGHCTMSLGTSGTVCLFSPTVKTGTDNLIQVYDVLDSYLATVCTLNATSAANIVQDLFNVSVKQFDEYIEKAHPGSEGVFVLQYFNGERMPPLPHARGHIKRLTMQNCKAENIIRATAESVIYTLRWGYDKLLKSFPAPEKFIITGGGGNSAPWRQIVADVFDMPVHVMKSDEGGAFGAALQALHILDKSKTLSTFCEQYIAFDDAKKAFPRADSVEKYKSFFAEFKELVSSEYSIAM</sequence>
<dbReference type="CDD" id="cd07809">
    <property type="entry name" value="ASKHA_NBD_FGGY_BaXK-like"/>
    <property type="match status" value="1"/>
</dbReference>
<dbReference type="GO" id="GO:0004856">
    <property type="term" value="F:D-xylulokinase activity"/>
    <property type="evidence" value="ECO:0007669"/>
    <property type="project" value="UniProtKB-EC"/>
</dbReference>
<evidence type="ECO:0000259" key="7">
    <source>
        <dbReference type="Pfam" id="PF00370"/>
    </source>
</evidence>
<comment type="catalytic activity">
    <reaction evidence="6">
        <text>D-xylulose + ATP = D-xylulose 5-phosphate + ADP + H(+)</text>
        <dbReference type="Rhea" id="RHEA:10964"/>
        <dbReference type="ChEBI" id="CHEBI:15378"/>
        <dbReference type="ChEBI" id="CHEBI:17140"/>
        <dbReference type="ChEBI" id="CHEBI:30616"/>
        <dbReference type="ChEBI" id="CHEBI:57737"/>
        <dbReference type="ChEBI" id="CHEBI:456216"/>
        <dbReference type="EC" id="2.7.1.17"/>
    </reaction>
</comment>
<evidence type="ECO:0000256" key="5">
    <source>
        <dbReference type="ARBA" id="ARBA00022840"/>
    </source>
</evidence>
<keyword evidence="3 6" id="KW-0547">Nucleotide-binding</keyword>
<evidence type="ECO:0000259" key="8">
    <source>
        <dbReference type="Pfam" id="PF02782"/>
    </source>
</evidence>
<accession>U1FN82</accession>
<reference evidence="11 12" key="1">
    <citation type="submission" date="2013-08" db="EMBL/GenBank/DDBJ databases">
        <authorList>
            <person name="Durkin A.S."/>
            <person name="Haft D.R."/>
            <person name="McCorrison J."/>
            <person name="Torralba M."/>
            <person name="Gillis M."/>
            <person name="Haft D.H."/>
            <person name="Methe B."/>
            <person name="Sutton G."/>
            <person name="Nelson K.E."/>
        </authorList>
    </citation>
    <scope>NUCLEOTIDE SEQUENCE [LARGE SCALE GENOMIC DNA]</scope>
    <source>
        <strain evidence="10 12">ATCC 35536</strain>
        <strain evidence="9 11">VPI DR56BR1116</strain>
    </source>
</reference>
<evidence type="ECO:0000256" key="2">
    <source>
        <dbReference type="ARBA" id="ARBA00022679"/>
    </source>
</evidence>
<evidence type="ECO:0000256" key="3">
    <source>
        <dbReference type="ARBA" id="ARBA00022741"/>
    </source>
</evidence>
<dbReference type="EMBL" id="AUZJ01000013">
    <property type="protein sequence ID" value="ERF61328.1"/>
    <property type="molecule type" value="Genomic_DNA"/>
</dbReference>
<feature type="domain" description="Carbohydrate kinase FGGY N-terminal" evidence="7">
    <location>
        <begin position="2"/>
        <end position="251"/>
    </location>
</feature>
<dbReference type="InterPro" id="IPR050406">
    <property type="entry name" value="FGGY_Carb_Kinase"/>
</dbReference>
<protein>
    <recommendedName>
        <fullName evidence="6">Xylulose kinase</fullName>
        <shortName evidence="6">Xylulokinase</shortName>
        <ecNumber evidence="6">2.7.1.17</ecNumber>
    </recommendedName>
</protein>
<dbReference type="RefSeq" id="WP_021329631.1">
    <property type="nucleotide sequence ID" value="NZ_AUZJ01000013.1"/>
</dbReference>
<dbReference type="InterPro" id="IPR018485">
    <property type="entry name" value="FGGY_C"/>
</dbReference>
<evidence type="ECO:0000256" key="4">
    <source>
        <dbReference type="ARBA" id="ARBA00022777"/>
    </source>
</evidence>
<evidence type="ECO:0000256" key="1">
    <source>
        <dbReference type="ARBA" id="ARBA00009156"/>
    </source>
</evidence>
<keyword evidence="6" id="KW-0119">Carbohydrate metabolism</keyword>
<dbReference type="InterPro" id="IPR018484">
    <property type="entry name" value="FGGY_N"/>
</dbReference>
<dbReference type="Proteomes" id="UP000016412">
    <property type="component" value="Unassembled WGS sequence"/>
</dbReference>
<dbReference type="GO" id="GO:0005997">
    <property type="term" value="P:xylulose metabolic process"/>
    <property type="evidence" value="ECO:0007669"/>
    <property type="project" value="InterPro"/>
</dbReference>
<keyword evidence="12" id="KW-1185">Reference proteome</keyword>
<evidence type="ECO:0000313" key="9">
    <source>
        <dbReference type="EMBL" id="ERF61328.1"/>
    </source>
</evidence>
<evidence type="ECO:0000313" key="12">
    <source>
        <dbReference type="Proteomes" id="UP000016646"/>
    </source>
</evidence>
<organism evidence="9 11">
    <name type="scientific">Treponema socranskii subsp. socranskii VPI DR56BR1116 = ATCC 35536</name>
    <dbReference type="NCBI Taxonomy" id="1125725"/>
    <lineage>
        <taxon>Bacteria</taxon>
        <taxon>Pseudomonadati</taxon>
        <taxon>Spirochaetota</taxon>
        <taxon>Spirochaetia</taxon>
        <taxon>Spirochaetales</taxon>
        <taxon>Treponemataceae</taxon>
        <taxon>Treponema</taxon>
    </lineage>
</organism>
<evidence type="ECO:0000313" key="11">
    <source>
        <dbReference type="Proteomes" id="UP000016412"/>
    </source>
</evidence>
<keyword evidence="6" id="KW-0859">Xylose metabolism</keyword>
<keyword evidence="4 6" id="KW-0418">Kinase</keyword>
<keyword evidence="5 6" id="KW-0067">ATP-binding</keyword>
<dbReference type="Gene3D" id="3.30.420.40">
    <property type="match status" value="2"/>
</dbReference>
<evidence type="ECO:0000313" key="10">
    <source>
        <dbReference type="EMBL" id="ERK04502.1"/>
    </source>
</evidence>
<dbReference type="InterPro" id="IPR000577">
    <property type="entry name" value="Carb_kinase_FGGY"/>
</dbReference>
<dbReference type="Proteomes" id="UP000016646">
    <property type="component" value="Unassembled WGS sequence"/>
</dbReference>
<dbReference type="GO" id="GO:0042732">
    <property type="term" value="P:D-xylose metabolic process"/>
    <property type="evidence" value="ECO:0007669"/>
    <property type="project" value="UniProtKB-KW"/>
</dbReference>
<comment type="caution">
    <text evidence="9">The sequence shown here is derived from an EMBL/GenBank/DDBJ whole genome shotgun (WGS) entry which is preliminary data.</text>
</comment>
<dbReference type="EC" id="2.7.1.17" evidence="6"/>
<dbReference type="PIRSF" id="PIRSF000538">
    <property type="entry name" value="GlpK"/>
    <property type="match status" value="1"/>
</dbReference>
<proteinExistence type="inferred from homology"/>
<keyword evidence="2 6" id="KW-0808">Transferase</keyword>
<dbReference type="PATRIC" id="fig|1125725.3.peg.625"/>
<name>U1FN82_TRESO</name>
<dbReference type="PANTHER" id="PTHR43095:SF5">
    <property type="entry name" value="XYLULOSE KINASE"/>
    <property type="match status" value="1"/>
</dbReference>
<dbReference type="SUPFAM" id="SSF53067">
    <property type="entry name" value="Actin-like ATPase domain"/>
    <property type="match status" value="2"/>
</dbReference>
<evidence type="ECO:0000256" key="6">
    <source>
        <dbReference type="RuleBase" id="RU364073"/>
    </source>
</evidence>
<dbReference type="InterPro" id="IPR043129">
    <property type="entry name" value="ATPase_NBD"/>
</dbReference>
<dbReference type="GO" id="GO:0005524">
    <property type="term" value="F:ATP binding"/>
    <property type="evidence" value="ECO:0007669"/>
    <property type="project" value="UniProtKB-KW"/>
</dbReference>
<gene>
    <name evidence="6 9" type="primary">xylB</name>
    <name evidence="10" type="ORF">HMPREF0860_0777</name>
    <name evidence="9" type="ORF">HMPREF1325_2179</name>
</gene>
<dbReference type="Pfam" id="PF00370">
    <property type="entry name" value="FGGY_N"/>
    <property type="match status" value="1"/>
</dbReference>
<dbReference type="EMBL" id="AVQI01000020">
    <property type="protein sequence ID" value="ERK04502.1"/>
    <property type="molecule type" value="Genomic_DNA"/>
</dbReference>